<evidence type="ECO:0000259" key="9">
    <source>
        <dbReference type="Pfam" id="PF00082"/>
    </source>
</evidence>
<feature type="active site" description="Charge relay system" evidence="7">
    <location>
        <position position="245"/>
    </location>
</feature>
<evidence type="ECO:0000313" key="11">
    <source>
        <dbReference type="Proteomes" id="UP000794436"/>
    </source>
</evidence>
<feature type="domain" description="Peptidase S8/S53" evidence="9">
    <location>
        <begin position="200"/>
        <end position="474"/>
    </location>
</feature>
<dbReference type="SUPFAM" id="SSF52743">
    <property type="entry name" value="Subtilisin-like"/>
    <property type="match status" value="1"/>
</dbReference>
<dbReference type="AlphaFoldDB" id="A0A8K1FQN6"/>
<feature type="signal peptide" evidence="8">
    <location>
        <begin position="1"/>
        <end position="22"/>
    </location>
</feature>
<comment type="catalytic activity">
    <reaction evidence="5">
        <text>Hydrolysis of proteins with broad specificity for peptide bonds, and a preference for a large uncharged residue in P1. Hydrolyzes peptide amides.</text>
        <dbReference type="EC" id="3.4.21.62"/>
    </reaction>
</comment>
<dbReference type="PROSITE" id="PS00138">
    <property type="entry name" value="SUBTILASE_SER"/>
    <property type="match status" value="1"/>
</dbReference>
<keyword evidence="2 7" id="KW-0645">Protease</keyword>
<keyword evidence="4 7" id="KW-0720">Serine protease</keyword>
<evidence type="ECO:0000313" key="10">
    <source>
        <dbReference type="EMBL" id="TMW69614.1"/>
    </source>
</evidence>
<dbReference type="PRINTS" id="PR00723">
    <property type="entry name" value="SUBTILISIN"/>
</dbReference>
<evidence type="ECO:0000256" key="5">
    <source>
        <dbReference type="ARBA" id="ARBA00023529"/>
    </source>
</evidence>
<name>A0A8K1FQN6_PYTOL</name>
<dbReference type="Proteomes" id="UP000794436">
    <property type="component" value="Unassembled WGS sequence"/>
</dbReference>
<evidence type="ECO:0000256" key="6">
    <source>
        <dbReference type="ARBA" id="ARBA00023619"/>
    </source>
</evidence>
<comment type="similarity">
    <text evidence="1 7">Belongs to the peptidase S8 family.</text>
</comment>
<dbReference type="PANTHER" id="PTHR43806">
    <property type="entry name" value="PEPTIDASE S8"/>
    <property type="match status" value="1"/>
</dbReference>
<feature type="active site" description="Charge relay system" evidence="7">
    <location>
        <position position="209"/>
    </location>
</feature>
<evidence type="ECO:0000256" key="2">
    <source>
        <dbReference type="ARBA" id="ARBA00022670"/>
    </source>
</evidence>
<feature type="active site" description="Charge relay system" evidence="7">
    <location>
        <position position="414"/>
    </location>
</feature>
<dbReference type="Pfam" id="PF00082">
    <property type="entry name" value="Peptidase_S8"/>
    <property type="match status" value="1"/>
</dbReference>
<dbReference type="InterPro" id="IPR023828">
    <property type="entry name" value="Peptidase_S8_Ser-AS"/>
</dbReference>
<proteinExistence type="inferred from homology"/>
<dbReference type="OrthoDB" id="193096at2759"/>
<dbReference type="EC" id="3.4.21.62" evidence="6"/>
<keyword evidence="11" id="KW-1185">Reference proteome</keyword>
<keyword evidence="8" id="KW-0732">Signal</keyword>
<dbReference type="PANTHER" id="PTHR43806:SF67">
    <property type="entry name" value="EGF-LIKE DOMAIN-CONTAINING PROTEIN"/>
    <property type="match status" value="1"/>
</dbReference>
<dbReference type="GO" id="GO:0006508">
    <property type="term" value="P:proteolysis"/>
    <property type="evidence" value="ECO:0007669"/>
    <property type="project" value="UniProtKB-KW"/>
</dbReference>
<dbReference type="PROSITE" id="PS51892">
    <property type="entry name" value="SUBTILASE"/>
    <property type="match status" value="1"/>
</dbReference>
<evidence type="ECO:0000256" key="8">
    <source>
        <dbReference type="SAM" id="SignalP"/>
    </source>
</evidence>
<dbReference type="InterPro" id="IPR015500">
    <property type="entry name" value="Peptidase_S8_subtilisin-rel"/>
</dbReference>
<comment type="caution">
    <text evidence="10">The sequence shown here is derived from an EMBL/GenBank/DDBJ whole genome shotgun (WGS) entry which is preliminary data.</text>
</comment>
<dbReference type="InterPro" id="IPR050131">
    <property type="entry name" value="Peptidase_S8_subtilisin-like"/>
</dbReference>
<organism evidence="10 11">
    <name type="scientific">Pythium oligandrum</name>
    <name type="common">Mycoparasitic fungus</name>
    <dbReference type="NCBI Taxonomy" id="41045"/>
    <lineage>
        <taxon>Eukaryota</taxon>
        <taxon>Sar</taxon>
        <taxon>Stramenopiles</taxon>
        <taxon>Oomycota</taxon>
        <taxon>Peronosporomycetes</taxon>
        <taxon>Pythiales</taxon>
        <taxon>Pythiaceae</taxon>
        <taxon>Pythium</taxon>
    </lineage>
</organism>
<sequence length="517" mass="54829">MVFSQPLRTLVSVLCLLSLVSAAPRVDPGIHRKLRRDGTVNIFATVAGATNIFESRKEAAFTSRGAMIEDLVQRLQKNADNTQSGILDLVMGGEVASLMESTETTTAVPATRLAERARSFWISNQLFFAGATPELIDMLMEMPDIVEITEEEIIPLPILRQGISNLTDSLAGSASAMLSSPEWGVAKIQAPDVWSAGFRGEGIVVGQIDTGVRGSHALLSGNYRGSYGWYDPMNKTTTPNDEVGHGTHAMGIMAGANGIGVAPGAQWMACRGCGPVACTGEAILACSEYLLCPYDSNGHTDCSKAPHVINNSYGGGQGRTQYKAAIEAWLRAGIIPVYSNGNAGENCGTAGSHADLGIVIGVGATDSNDVLAYYSSRGPAVTGILKPDVSAPGDEIRSASYESDTGYINFSGTSMAAPHVTGLVALLLQAKPGLSYNQVYEIITQAADRKLGATGQSCGGIADNVYPNNMYGYGRVNALRAVNSFTGCTKTWSEPVCNAKFFCTYNKRTSICQPWWF</sequence>
<dbReference type="GO" id="GO:0004252">
    <property type="term" value="F:serine-type endopeptidase activity"/>
    <property type="evidence" value="ECO:0007669"/>
    <property type="project" value="UniProtKB-UniRule"/>
</dbReference>
<gene>
    <name evidence="10" type="ORF">Poli38472_001770</name>
</gene>
<dbReference type="EMBL" id="SPLM01000001">
    <property type="protein sequence ID" value="TMW69614.1"/>
    <property type="molecule type" value="Genomic_DNA"/>
</dbReference>
<evidence type="ECO:0000256" key="3">
    <source>
        <dbReference type="ARBA" id="ARBA00022801"/>
    </source>
</evidence>
<protein>
    <recommendedName>
        <fullName evidence="6">subtilisin</fullName>
        <ecNumber evidence="6">3.4.21.62</ecNumber>
    </recommendedName>
</protein>
<keyword evidence="3 7" id="KW-0378">Hydrolase</keyword>
<reference evidence="10" key="1">
    <citation type="submission" date="2019-03" db="EMBL/GenBank/DDBJ databases">
        <title>Long read genome sequence of the mycoparasitic Pythium oligandrum ATCC 38472 isolated from sugarbeet rhizosphere.</title>
        <authorList>
            <person name="Gaulin E."/>
        </authorList>
    </citation>
    <scope>NUCLEOTIDE SEQUENCE</scope>
    <source>
        <strain evidence="10">ATCC 38472_TT</strain>
    </source>
</reference>
<accession>A0A8K1FQN6</accession>
<dbReference type="InterPro" id="IPR000209">
    <property type="entry name" value="Peptidase_S8/S53_dom"/>
</dbReference>
<evidence type="ECO:0000256" key="1">
    <source>
        <dbReference type="ARBA" id="ARBA00011073"/>
    </source>
</evidence>
<evidence type="ECO:0000256" key="7">
    <source>
        <dbReference type="PROSITE-ProRule" id="PRU01240"/>
    </source>
</evidence>
<evidence type="ECO:0000256" key="4">
    <source>
        <dbReference type="ARBA" id="ARBA00022825"/>
    </source>
</evidence>
<feature type="chain" id="PRO_5035450401" description="subtilisin" evidence="8">
    <location>
        <begin position="23"/>
        <end position="517"/>
    </location>
</feature>
<dbReference type="InterPro" id="IPR036852">
    <property type="entry name" value="Peptidase_S8/S53_dom_sf"/>
</dbReference>
<dbReference type="Gene3D" id="3.40.50.200">
    <property type="entry name" value="Peptidase S8/S53 domain"/>
    <property type="match status" value="1"/>
</dbReference>